<dbReference type="Gene3D" id="3.30.420.10">
    <property type="entry name" value="Ribonuclease H-like superfamily/Ribonuclease H"/>
    <property type="match status" value="1"/>
</dbReference>
<evidence type="ECO:0000256" key="3">
    <source>
        <dbReference type="ARBA" id="ARBA00022750"/>
    </source>
</evidence>
<feature type="compositionally biased region" description="Basic and acidic residues" evidence="5">
    <location>
        <begin position="183"/>
        <end position="193"/>
    </location>
</feature>
<dbReference type="Pfam" id="PF22936">
    <property type="entry name" value="Pol_BBD"/>
    <property type="match status" value="1"/>
</dbReference>
<accession>A0A6L2LSA2</accession>
<dbReference type="InterPro" id="IPR054722">
    <property type="entry name" value="PolX-like_BBD"/>
</dbReference>
<dbReference type="GO" id="GO:0015074">
    <property type="term" value="P:DNA integration"/>
    <property type="evidence" value="ECO:0007669"/>
    <property type="project" value="InterPro"/>
</dbReference>
<dbReference type="Pfam" id="PF07727">
    <property type="entry name" value="RVT_2"/>
    <property type="match status" value="1"/>
</dbReference>
<feature type="compositionally biased region" description="Basic and acidic residues" evidence="5">
    <location>
        <begin position="1838"/>
        <end position="1852"/>
    </location>
</feature>
<protein>
    <submittedName>
        <fullName evidence="7">Retrotransposon protein, putative, Ty1-copia subclass</fullName>
    </submittedName>
</protein>
<feature type="region of interest" description="Disordered" evidence="5">
    <location>
        <begin position="397"/>
        <end position="421"/>
    </location>
</feature>
<feature type="region of interest" description="Disordered" evidence="5">
    <location>
        <begin position="674"/>
        <end position="718"/>
    </location>
</feature>
<evidence type="ECO:0000259" key="6">
    <source>
        <dbReference type="PROSITE" id="PS50994"/>
    </source>
</evidence>
<dbReference type="CDD" id="cd09272">
    <property type="entry name" value="RNase_HI_RT_Ty1"/>
    <property type="match status" value="1"/>
</dbReference>
<dbReference type="GO" id="GO:0006508">
    <property type="term" value="P:proteolysis"/>
    <property type="evidence" value="ECO:0007669"/>
    <property type="project" value="UniProtKB-KW"/>
</dbReference>
<feature type="compositionally biased region" description="Basic and acidic residues" evidence="5">
    <location>
        <begin position="1610"/>
        <end position="1622"/>
    </location>
</feature>
<dbReference type="SUPFAM" id="SSF53098">
    <property type="entry name" value="Ribonuclease H-like"/>
    <property type="match status" value="1"/>
</dbReference>
<evidence type="ECO:0000313" key="7">
    <source>
        <dbReference type="EMBL" id="GEU63817.1"/>
    </source>
</evidence>
<feature type="region of interest" description="Disordered" evidence="5">
    <location>
        <begin position="2211"/>
        <end position="2230"/>
    </location>
</feature>
<gene>
    <name evidence="7" type="ORF">Tci_035795</name>
</gene>
<dbReference type="GO" id="GO:0003676">
    <property type="term" value="F:nucleic acid binding"/>
    <property type="evidence" value="ECO:0007669"/>
    <property type="project" value="InterPro"/>
</dbReference>
<dbReference type="SUPFAM" id="SSF56672">
    <property type="entry name" value="DNA/RNA polymerases"/>
    <property type="match status" value="1"/>
</dbReference>
<feature type="domain" description="Integrase catalytic" evidence="6">
    <location>
        <begin position="492"/>
        <end position="664"/>
    </location>
</feature>
<comment type="caution">
    <text evidence="7">The sequence shown here is derived from an EMBL/GenBank/DDBJ whole genome shotgun (WGS) entry which is preliminary data.</text>
</comment>
<feature type="compositionally biased region" description="Basic and acidic residues" evidence="5">
    <location>
        <begin position="683"/>
        <end position="718"/>
    </location>
</feature>
<dbReference type="GO" id="GO:0046872">
    <property type="term" value="F:metal ion binding"/>
    <property type="evidence" value="ECO:0007669"/>
    <property type="project" value="UniProtKB-KW"/>
</dbReference>
<reference evidence="7" key="1">
    <citation type="journal article" date="2019" name="Sci. Rep.">
        <title>Draft genome of Tanacetum cinerariifolium, the natural source of mosquito coil.</title>
        <authorList>
            <person name="Yamashiro T."/>
            <person name="Shiraishi A."/>
            <person name="Satake H."/>
            <person name="Nakayama K."/>
        </authorList>
    </citation>
    <scope>NUCLEOTIDE SEQUENCE</scope>
</reference>
<dbReference type="InterPro" id="IPR039537">
    <property type="entry name" value="Retrotran_Ty1/copia-like"/>
</dbReference>
<dbReference type="PANTHER" id="PTHR42648">
    <property type="entry name" value="TRANSPOSASE, PUTATIVE-RELATED"/>
    <property type="match status" value="1"/>
</dbReference>
<evidence type="ECO:0000256" key="2">
    <source>
        <dbReference type="ARBA" id="ARBA00022723"/>
    </source>
</evidence>
<feature type="region of interest" description="Disordered" evidence="5">
    <location>
        <begin position="1838"/>
        <end position="1857"/>
    </location>
</feature>
<feature type="region of interest" description="Disordered" evidence="5">
    <location>
        <begin position="178"/>
        <end position="198"/>
    </location>
</feature>
<feature type="compositionally biased region" description="Acidic residues" evidence="5">
    <location>
        <begin position="1655"/>
        <end position="1681"/>
    </location>
</feature>
<keyword evidence="1" id="KW-0645">Protease</keyword>
<proteinExistence type="predicted"/>
<dbReference type="PANTHER" id="PTHR42648:SF32">
    <property type="entry name" value="RIBONUCLEASE H-LIKE DOMAIN, GAG-PRE-INTEGRASE DOMAIN PROTEIN-RELATED"/>
    <property type="match status" value="1"/>
</dbReference>
<evidence type="ECO:0000256" key="1">
    <source>
        <dbReference type="ARBA" id="ARBA00022670"/>
    </source>
</evidence>
<feature type="region of interest" description="Disordered" evidence="5">
    <location>
        <begin position="1581"/>
        <end position="1625"/>
    </location>
</feature>
<feature type="compositionally biased region" description="Basic and acidic residues" evidence="5">
    <location>
        <begin position="1582"/>
        <end position="1594"/>
    </location>
</feature>
<dbReference type="EMBL" id="BKCJ010004914">
    <property type="protein sequence ID" value="GEU63817.1"/>
    <property type="molecule type" value="Genomic_DNA"/>
</dbReference>
<feature type="region of interest" description="Disordered" evidence="5">
    <location>
        <begin position="1645"/>
        <end position="1682"/>
    </location>
</feature>
<sequence length="2230" mass="252877">MKNPKLTQDMLIKEKMESQSETTQTMSALKLPVLKTREYNLWSMKREKYLTFTNHALWKVIVNGDSVSPVASASAGVEGLDKTYDRFHKLISQLEIHGEVISQEDENLKLLRSLPLAWNNMALIMRNKSDLDTLSMDDLYKNLKLDNEDLKQIDTGDLEEMDFNGKRGHFARECKAPRNQWNRNRDAPRRNAPKDTSTTNALVVLDGIGYQMGLESLEAMIVIDEKNEAVYEEDIAFLKYDVQVKDISIKDLKNRQISAKDKTGLGYDGQMNESDLNDIHVNESEVLNNVFDIPPPYIGNYMPPRADLSFAGLDDSVFKSKVSEIVTSVPKIETNASKTSNDSLEILKLLDLVLLSLRNKNQILKMKIMFKPKEVKKIVKPGLEKIEFVNNRNTTVENENKAKKPRKFSQSPREKSLLNNKGKITGPKEIRLVWDNTARVNHQSKLTHPHPKRNFIPAAVLTKSGQVPVNAAKQSSHRAVASVSVARRVNTAATRPNVNDALPIAYSYFKTHSPGNPQYALQDQGIFDSGCSRHMTGNKSYLTDYQEINGRFVAFGGNAKGGIENQMDHKVKTIRCDNGTEFKNRCEIKGIRREFNVARTPQQNGVAERKNRTLIEAARTMLEDSKLPTTFWNQTNGNACTKANIDAGQAGKMIVPSPQYVLLPLLTFDSQGPKSLEDEVVDDSGKKGTEVPRKENGVHDPAKEGDKNDQEKDVKEQEEALRKQFEQEFERLFGRERAQRNELESMFGQDKDANSNSTYMMFTPVSAAGSSYVNLGGSIPVNAATLPNANLPIDPLMPNFEDTVDLQDTEIFSGAYDDEVDGAMANFYNLEPTTIASKHAIGTKWVYRNKKDKRGIVVRNKARLVAQGHTQEEGIDYDEVFALVARIEEIGLFLSCALFVGFIVYQMDVKSAFLYGTLEEEVYVCQHPGFEDPQFPDKVYVDDIIFGSTKKYLCTEFKGLMHKKFQMSSMGELTFFLGLEVMPRDDGIFISQNKYVADILKNFDFSSVKIASTPIKTNKALLEDKKAEDVDVYLYRSMIGSLMYLTASRPDIMFVICACVLWIQNQMLDYGFNFMNTNIYIDNESTNCIVKNPVYHSKTKHIEIRHHFIKDSYEKRLIQVIKIHTDHNVVDLLIKAFDVSRDGISDEFRVKTGSCKVNAARQDLVLMGQNGNAEFHQIVDFLTTSPIHYALTLSPTIYAVKQIHATVDGKTMVISKSSVRSDLHFNEEDEPFNDVYVTPVHTKKVFTNMKRQNKDFPGIVTPLFASMLVPRVVEGEGEDDKVVMAATTATSLEAEHESGHTPGSDEGRPNITELMVICTELSNKVLALEQSKTAQDLVIKKLQKKVKRLEKKQRARTLGMNLFKIGNIDGNKDDIVDIVDEVIENVEGDTVNVGGAVNTATTGVSAASASITTVGVFISTVKPRTPPTTITTIFEDEDLTIAQTLVKMRSKGIMQEHEKPPKNPRMAQIQLDEELAKRMHEEEMFELEKKQSAIAAAEEAKKSRMLVEMIDKKKRLFAAQRAAEQRSKPPTKAQMRNRMCTYLKNQAGYKHNQLKGRSYDDIQKLFDKAYKQVNSFVPMDSEVVKDSEKKDDSSGKQAGSKKKRAGPKASRLENLKQEKQVVSEEGSSVAHNKYYKFENISATDSDATQDSSCLDTDEEKYVETDDSNDSNMDLSEDEPRGDDDAARFGVFMYNKSIEPLKSTYLSPTVTTSSLEYIQTLLNDLPINELMNFIKVINKAIYAKVLTEIKKLIPTHVLKVLANYVKPRLNKSVLKVMQNNQINLFTKTSTFVDDLSDMDLKLRLLNRIQENKTHPTNQILYDILYDSILLGQEARDAQEAEPSFHERTHDHQDPPLIVRGRKGRKDERIFICSRMSNARWFTKKSGSANAIRRTTWFDFLLKSNIDQNKDHIIGPSTVAIAKKLKEIIQKDELTIADLEAVLFKSQWNNDEVRRSDKHKYTLSYEDLPRLNLNDIEDMYLLKVQDKMYRLLSDDEKDFNNTLLLFIRRTIIKNRVKDLQLGVESYQWILNLTKPKIYFDEIDEKIPYTMTRTKKGVVYLNKYNRRSLMKLNEIHKFCEGTLMKIQENLVYMINKNKLGRGNERMRGCNWNGKDVKRSKGMVDKIDQVMKRRDQLQRLEEYVGGRGLEYQVVRARPNKASADVDMLDGFDHGLQTSVHVNIDFDYVIKRSITIIVQTSSARASLSLSSRNLSSQAVGKKSGSGNSSLTVGMP</sequence>
<dbReference type="InterPro" id="IPR036397">
    <property type="entry name" value="RNaseH_sf"/>
</dbReference>
<dbReference type="InterPro" id="IPR001584">
    <property type="entry name" value="Integrase_cat-core"/>
</dbReference>
<name>A0A6L2LSA2_TANCI</name>
<keyword evidence="2" id="KW-0479">Metal-binding</keyword>
<keyword evidence="4" id="KW-0378">Hydrolase</keyword>
<dbReference type="InterPro" id="IPR013103">
    <property type="entry name" value="RVT_2"/>
</dbReference>
<dbReference type="Pfam" id="PF14223">
    <property type="entry name" value="Retrotran_gag_2"/>
    <property type="match status" value="1"/>
</dbReference>
<organism evidence="7">
    <name type="scientific">Tanacetum cinerariifolium</name>
    <name type="common">Dalmatian daisy</name>
    <name type="synonym">Chrysanthemum cinerariifolium</name>
    <dbReference type="NCBI Taxonomy" id="118510"/>
    <lineage>
        <taxon>Eukaryota</taxon>
        <taxon>Viridiplantae</taxon>
        <taxon>Streptophyta</taxon>
        <taxon>Embryophyta</taxon>
        <taxon>Tracheophyta</taxon>
        <taxon>Spermatophyta</taxon>
        <taxon>Magnoliopsida</taxon>
        <taxon>eudicotyledons</taxon>
        <taxon>Gunneridae</taxon>
        <taxon>Pentapetalae</taxon>
        <taxon>asterids</taxon>
        <taxon>campanulids</taxon>
        <taxon>Asterales</taxon>
        <taxon>Asteraceae</taxon>
        <taxon>Asteroideae</taxon>
        <taxon>Anthemideae</taxon>
        <taxon>Anthemidinae</taxon>
        <taxon>Tanacetum</taxon>
    </lineage>
</organism>
<keyword evidence="3" id="KW-0064">Aspartyl protease</keyword>
<evidence type="ECO:0000256" key="5">
    <source>
        <dbReference type="SAM" id="MobiDB-lite"/>
    </source>
</evidence>
<dbReference type="InterPro" id="IPR012337">
    <property type="entry name" value="RNaseH-like_sf"/>
</dbReference>
<dbReference type="GO" id="GO:0004190">
    <property type="term" value="F:aspartic-type endopeptidase activity"/>
    <property type="evidence" value="ECO:0007669"/>
    <property type="project" value="UniProtKB-KW"/>
</dbReference>
<feature type="compositionally biased region" description="Polar residues" evidence="5">
    <location>
        <begin position="2219"/>
        <end position="2230"/>
    </location>
</feature>
<dbReference type="PROSITE" id="PS50994">
    <property type="entry name" value="INTEGRASE"/>
    <property type="match status" value="1"/>
</dbReference>
<evidence type="ECO:0000256" key="4">
    <source>
        <dbReference type="ARBA" id="ARBA00022801"/>
    </source>
</evidence>
<dbReference type="InterPro" id="IPR043502">
    <property type="entry name" value="DNA/RNA_pol_sf"/>
</dbReference>